<protein>
    <submittedName>
        <fullName evidence="3">Uncharacterized protein</fullName>
    </submittedName>
</protein>
<feature type="compositionally biased region" description="Basic and acidic residues" evidence="2">
    <location>
        <begin position="656"/>
        <end position="677"/>
    </location>
</feature>
<keyword evidence="1" id="KW-0175">Coiled coil</keyword>
<gene>
    <name evidence="3" type="ORF">PCHDS_000476000</name>
</gene>
<accession>A0A1C6YQV3</accession>
<reference evidence="3 4" key="1">
    <citation type="submission" date="2016-08" db="EMBL/GenBank/DDBJ databases">
        <authorList>
            <consortium name="Pathogen Informatics"/>
        </authorList>
    </citation>
    <scope>NUCLEOTIDE SEQUENCE [LARGE SCALE GENOMIC DNA]</scope>
    <source>
        <strain evidence="3 4">DS</strain>
    </source>
</reference>
<proteinExistence type="predicted"/>
<feature type="compositionally biased region" description="Basic and acidic residues" evidence="2">
    <location>
        <begin position="487"/>
        <end position="501"/>
    </location>
</feature>
<organism evidence="3 4">
    <name type="scientific">Plasmodium chabaudi adami</name>
    <dbReference type="NCBI Taxonomy" id="5826"/>
    <lineage>
        <taxon>Eukaryota</taxon>
        <taxon>Sar</taxon>
        <taxon>Alveolata</taxon>
        <taxon>Apicomplexa</taxon>
        <taxon>Aconoidasida</taxon>
        <taxon>Haemosporida</taxon>
        <taxon>Plasmodiidae</taxon>
        <taxon>Plasmodium</taxon>
        <taxon>Plasmodium (Vinckeia)</taxon>
    </lineage>
</organism>
<evidence type="ECO:0000313" key="3">
    <source>
        <dbReference type="EMBL" id="SCM25631.1"/>
    </source>
</evidence>
<feature type="compositionally biased region" description="Basic and acidic residues" evidence="2">
    <location>
        <begin position="571"/>
        <end position="648"/>
    </location>
</feature>
<evidence type="ECO:0000313" key="4">
    <source>
        <dbReference type="Proteomes" id="UP000507536"/>
    </source>
</evidence>
<feature type="coiled-coil region" evidence="1">
    <location>
        <begin position="313"/>
        <end position="340"/>
    </location>
</feature>
<feature type="region of interest" description="Disordered" evidence="2">
    <location>
        <begin position="233"/>
        <end position="257"/>
    </location>
</feature>
<feature type="region of interest" description="Disordered" evidence="2">
    <location>
        <begin position="545"/>
        <end position="706"/>
    </location>
</feature>
<dbReference type="EMBL" id="LT608194">
    <property type="protein sequence ID" value="SCM25631.1"/>
    <property type="molecule type" value="Genomic_DNA"/>
</dbReference>
<feature type="compositionally biased region" description="Polar residues" evidence="2">
    <location>
        <begin position="546"/>
        <end position="558"/>
    </location>
</feature>
<feature type="region of interest" description="Disordered" evidence="2">
    <location>
        <begin position="442"/>
        <end position="463"/>
    </location>
</feature>
<evidence type="ECO:0000256" key="1">
    <source>
        <dbReference type="SAM" id="Coils"/>
    </source>
</evidence>
<dbReference type="Proteomes" id="UP000507536">
    <property type="component" value="Chromosome 14"/>
</dbReference>
<feature type="region of interest" description="Disordered" evidence="2">
    <location>
        <begin position="481"/>
        <end position="505"/>
    </location>
</feature>
<name>A0A1C6YQV3_PLACE</name>
<evidence type="ECO:0000256" key="2">
    <source>
        <dbReference type="SAM" id="MobiDB-lite"/>
    </source>
</evidence>
<dbReference type="AlphaFoldDB" id="A0A1C6YQV3"/>
<sequence>MANIVIKKQKINSLNYKTCNIDETKKHNKENRVIYIDSYNSGKIWLHEKINNLCQIIFKTSNENEYGNHKRKHNNIYNIPNVNKKNIIINKSYRNTFDHMTLLKSLLCIYEFYNKENIQDIISPKLCNELTKENGNTNESHKVIKTISSNNEHIYSEINNCQNNNIINYKINENKKLSKDNINNIFVNLVNEKYGLFFIFNTIFFANLKNYYYFVDIINVLNYIGHRAVPHTDTPTDTVDKEHEIEEDKEDIESDSQNNDKMNLIYEQVALFVEYCYDVLICEKEQNNTESFSNMFINQVKEKHTQFVRQIKKQNQSNNIEEIKKQLKILKNKKSDEEFLFLSMNECNKKIYNELNKIPNLFYGISKTNEYTNSEVENNDTQFFKADTVLLYSDEESWDSNSDNSIDLQKKNGNMIFENSEEFKGSQLSTCSHEIDEIDGKKNSTAISSFEQGDESSKPERKKNSLEKLILSFYNHAKIMISSNDGPGKKEAKNEADKANDENPFDQVFNMEIDMHSSKMETVENATESDAKEKDSGIMHSEIIHNQENSINDSTNVLPNELGANEEAEKEEVKKEEAEKEEVKKEEAEKEEAVKEEAAKEEAAKEEAAKEEAAKEEAAKEEAEKEEAEKEAAAEEAAKNDETNETNKDAPAQFDESDKNGEGGQENDHDIHAKDSDTGLTKLEDESEEMNNQGDEQYETKLSEEEEDEQILNFLRDKTKHIDKHAYREALKKSLECNTNCNVENHDDEKIEFIKKIKKLSDLIKNKKFDNKYKKVWEKKVNNFKCNKLQRAYKIFLSILFAIVKDINKLKKELKEMDSFIFINSGIEKYLKNEADIMLNCKNNQDELKAKKENNIINHFFLKKNFYTDSERNICNYKDRRKKKKKYISYIPLKNYRILSCSLKEIFNEKLLQDKLENILYYVEYDKDIPDYCKFFFKEFKIKDTYLYNIQTLYNSNFVPNIECINMLINCLNYNYEEIYKKKYFFKYEYNYTYLAEVPSVYCCNVQIVKYLEFLKLKETCNNIIKNNKIYDQFLNHLSNYILEESYFIIPFFTSYGKFIIVIKKNKSDNNENAFMDLLKYKNTISYDIFINSFAYPNNSSFQAIVHFSHVFINILRTFFKTRNSDENIPEIFYSPMPNIEKQKLIYHEMETANNRGSIIMNMLFLIESFFNNTKKVKPPTVFYEGLKFLYIIRLIEFYYQKVQYNN</sequence>